<evidence type="ECO:0000313" key="2">
    <source>
        <dbReference type="EMBL" id="KXF74751.1"/>
    </source>
</evidence>
<protein>
    <submittedName>
        <fullName evidence="2">Uncharacterized protein</fullName>
    </submittedName>
</protein>
<accession>A0A135HNG3</accession>
<gene>
    <name evidence="2" type="ORF">ATN84_23000</name>
</gene>
<organism evidence="2 3">
    <name type="scientific">Paramesorhizobium deserti</name>
    <dbReference type="NCBI Taxonomy" id="1494590"/>
    <lineage>
        <taxon>Bacteria</taxon>
        <taxon>Pseudomonadati</taxon>
        <taxon>Pseudomonadota</taxon>
        <taxon>Alphaproteobacteria</taxon>
        <taxon>Hyphomicrobiales</taxon>
        <taxon>Phyllobacteriaceae</taxon>
        <taxon>Paramesorhizobium</taxon>
    </lineage>
</organism>
<keyword evidence="1" id="KW-0472">Membrane</keyword>
<sequence>MSKTAIVLIGVVVLACYVVPYTLLSTVAAWYGAFLFWCAAGVAIIILNILATSDFEGDEA</sequence>
<dbReference type="RefSeq" id="WP_068885322.1">
    <property type="nucleotide sequence ID" value="NZ_LNTU01000041.1"/>
</dbReference>
<keyword evidence="3" id="KW-1185">Reference proteome</keyword>
<dbReference type="EMBL" id="LNTU01000041">
    <property type="protein sequence ID" value="KXF74751.1"/>
    <property type="molecule type" value="Genomic_DNA"/>
</dbReference>
<dbReference type="PROSITE" id="PS51257">
    <property type="entry name" value="PROKAR_LIPOPROTEIN"/>
    <property type="match status" value="1"/>
</dbReference>
<proteinExistence type="predicted"/>
<feature type="transmembrane region" description="Helical" evidence="1">
    <location>
        <begin position="28"/>
        <end position="51"/>
    </location>
</feature>
<dbReference type="AlphaFoldDB" id="A0A135HNG3"/>
<comment type="caution">
    <text evidence="2">The sequence shown here is derived from an EMBL/GenBank/DDBJ whole genome shotgun (WGS) entry which is preliminary data.</text>
</comment>
<name>A0A135HNG3_9HYPH</name>
<dbReference type="STRING" id="1494590.ATN84_23000"/>
<keyword evidence="1" id="KW-1133">Transmembrane helix</keyword>
<reference evidence="2 3" key="1">
    <citation type="submission" date="2015-11" db="EMBL/GenBank/DDBJ databases">
        <title>Draft genome sequence of Paramesorhizobium deserti A-3-E, a strain highly resistant to diverse beta-lactam antibiotics.</title>
        <authorList>
            <person name="Lv R."/>
            <person name="Yang X."/>
            <person name="Fang N."/>
            <person name="Guo J."/>
            <person name="Luo X."/>
            <person name="Peng F."/>
            <person name="Yang R."/>
            <person name="Cui Y."/>
            <person name="Fang C."/>
            <person name="Song Y."/>
        </authorList>
    </citation>
    <scope>NUCLEOTIDE SEQUENCE [LARGE SCALE GENOMIC DNA]</scope>
    <source>
        <strain evidence="2 3">A-3-E</strain>
    </source>
</reference>
<evidence type="ECO:0000313" key="3">
    <source>
        <dbReference type="Proteomes" id="UP000070107"/>
    </source>
</evidence>
<keyword evidence="1" id="KW-0812">Transmembrane</keyword>
<evidence type="ECO:0000256" key="1">
    <source>
        <dbReference type="SAM" id="Phobius"/>
    </source>
</evidence>
<dbReference type="Proteomes" id="UP000070107">
    <property type="component" value="Unassembled WGS sequence"/>
</dbReference>